<comment type="catalytic activity">
    <reaction evidence="1">
        <text>5-hydroxy-2-oxo-4-ureido-2,5-dihydro-1H-imidazole-5-carboxylate + H(+) = (S)-allantoin + CO2</text>
        <dbReference type="Rhea" id="RHEA:26301"/>
        <dbReference type="ChEBI" id="CHEBI:15378"/>
        <dbReference type="ChEBI" id="CHEBI:15678"/>
        <dbReference type="ChEBI" id="CHEBI:16526"/>
        <dbReference type="ChEBI" id="CHEBI:58639"/>
        <dbReference type="EC" id="4.1.1.97"/>
    </reaction>
</comment>
<feature type="domain" description="Oxo-4-hydroxy-4-carboxy-5-ureidoimidazoline decarboxylase" evidence="7">
    <location>
        <begin position="1"/>
        <end position="158"/>
    </location>
</feature>
<evidence type="ECO:0000256" key="5">
    <source>
        <dbReference type="ARBA" id="ARBA00022793"/>
    </source>
</evidence>
<evidence type="ECO:0000256" key="3">
    <source>
        <dbReference type="ARBA" id="ARBA00012257"/>
    </source>
</evidence>
<evidence type="ECO:0000313" key="8">
    <source>
        <dbReference type="EMBL" id="MFD1704099.1"/>
    </source>
</evidence>
<reference evidence="9" key="1">
    <citation type="journal article" date="2019" name="Int. J. Syst. Evol. Microbiol.">
        <title>The Global Catalogue of Microorganisms (GCM) 10K type strain sequencing project: providing services to taxonomists for standard genome sequencing and annotation.</title>
        <authorList>
            <consortium name="The Broad Institute Genomics Platform"/>
            <consortium name="The Broad Institute Genome Sequencing Center for Infectious Disease"/>
            <person name="Wu L."/>
            <person name="Ma J."/>
        </authorList>
    </citation>
    <scope>NUCLEOTIDE SEQUENCE [LARGE SCALE GENOMIC DNA]</scope>
    <source>
        <strain evidence="9">KCTC 23707</strain>
    </source>
</reference>
<protein>
    <recommendedName>
        <fullName evidence="3">2-oxo-4-hydroxy-4-carboxy-5-ureidoimidazoline decarboxylase</fullName>
        <ecNumber evidence="3">4.1.1.97</ecNumber>
    </recommendedName>
</protein>
<evidence type="ECO:0000256" key="4">
    <source>
        <dbReference type="ARBA" id="ARBA00022631"/>
    </source>
</evidence>
<proteinExistence type="predicted"/>
<dbReference type="Proteomes" id="UP001597308">
    <property type="component" value="Unassembled WGS sequence"/>
</dbReference>
<dbReference type="EC" id="4.1.1.97" evidence="3"/>
<dbReference type="SUPFAM" id="SSF158694">
    <property type="entry name" value="UraD-Like"/>
    <property type="match status" value="1"/>
</dbReference>
<evidence type="ECO:0000256" key="1">
    <source>
        <dbReference type="ARBA" id="ARBA00001163"/>
    </source>
</evidence>
<comment type="caution">
    <text evidence="8">The sequence shown here is derived from an EMBL/GenBank/DDBJ whole genome shotgun (WGS) entry which is preliminary data.</text>
</comment>
<dbReference type="GO" id="GO:0051997">
    <property type="term" value="F:2-oxo-4-hydroxy-4-carboxy-5-ureidoimidazoline decarboxylase activity"/>
    <property type="evidence" value="ECO:0007669"/>
    <property type="project" value="UniProtKB-EC"/>
</dbReference>
<dbReference type="PANTHER" id="PTHR43466">
    <property type="entry name" value="2-OXO-4-HYDROXY-4-CARBOXY-5-UREIDOIMIDAZOLINE DECARBOXYLASE-RELATED"/>
    <property type="match status" value="1"/>
</dbReference>
<keyword evidence="9" id="KW-1185">Reference proteome</keyword>
<comment type="pathway">
    <text evidence="2">Purine metabolism; urate degradation; (S)-allantoin from urate: step 3/3.</text>
</comment>
<dbReference type="EMBL" id="JBHUER010000010">
    <property type="protein sequence ID" value="MFD1704099.1"/>
    <property type="molecule type" value="Genomic_DNA"/>
</dbReference>
<dbReference type="NCBIfam" id="TIGR03164">
    <property type="entry name" value="UHCUDC"/>
    <property type="match status" value="1"/>
</dbReference>
<accession>A0ABW4K793</accession>
<dbReference type="RefSeq" id="WP_378800179.1">
    <property type="nucleotide sequence ID" value="NZ_JBHUER010000010.1"/>
</dbReference>
<evidence type="ECO:0000313" key="9">
    <source>
        <dbReference type="Proteomes" id="UP001597308"/>
    </source>
</evidence>
<organism evidence="8 9">
    <name type="scientific">Methylopila henanensis</name>
    <dbReference type="NCBI Taxonomy" id="873516"/>
    <lineage>
        <taxon>Bacteria</taxon>
        <taxon>Pseudomonadati</taxon>
        <taxon>Pseudomonadota</taxon>
        <taxon>Alphaproteobacteria</taxon>
        <taxon>Hyphomicrobiales</taxon>
        <taxon>Methylopilaceae</taxon>
        <taxon>Methylopila</taxon>
    </lineage>
</organism>
<dbReference type="InterPro" id="IPR018020">
    <property type="entry name" value="OHCU_decarboxylase"/>
</dbReference>
<keyword evidence="4" id="KW-0659">Purine metabolism</keyword>
<gene>
    <name evidence="8" type="primary">uraD</name>
    <name evidence="8" type="ORF">ACFSCV_13930</name>
</gene>
<evidence type="ECO:0000256" key="2">
    <source>
        <dbReference type="ARBA" id="ARBA00004754"/>
    </source>
</evidence>
<name>A0ABW4K793_9HYPH</name>
<dbReference type="InterPro" id="IPR036778">
    <property type="entry name" value="OHCU_decarboxylase_sf"/>
</dbReference>
<evidence type="ECO:0000256" key="6">
    <source>
        <dbReference type="ARBA" id="ARBA00023239"/>
    </source>
</evidence>
<keyword evidence="6 8" id="KW-0456">Lyase</keyword>
<dbReference type="InterPro" id="IPR017580">
    <property type="entry name" value="OHCU_decarboxylase-1"/>
</dbReference>
<keyword evidence="5" id="KW-0210">Decarboxylase</keyword>
<dbReference type="PANTHER" id="PTHR43466:SF1">
    <property type="entry name" value="2-OXO-4-HYDROXY-4-CARBOXY-5-UREIDOIMIDAZOLINE DECARBOXYLASE-RELATED"/>
    <property type="match status" value="1"/>
</dbReference>
<dbReference type="Pfam" id="PF09349">
    <property type="entry name" value="OHCU_decarbox"/>
    <property type="match status" value="1"/>
</dbReference>
<dbReference type="Gene3D" id="1.10.3330.10">
    <property type="entry name" value="Oxo-4-hydroxy-4-carboxy-5-ureidoimidazoline decarboxylase"/>
    <property type="match status" value="1"/>
</dbReference>
<sequence>MSEAAFVAAYGGVYEHSPWVAEAIAAQGLTAADDDPAQLAARMAALVEAAGRDRQLALLRLHPELVGKLGVGERLTPESQREQASARLGECTPDEFARFHALNDAYSARFGFPFIVAVTGLTRSDILAVFEARVANAPEAEFRTALDQVHRIAGLRLEALAKA</sequence>
<evidence type="ECO:0000259" key="7">
    <source>
        <dbReference type="Pfam" id="PF09349"/>
    </source>
</evidence>